<dbReference type="STRING" id="714943.Mucpa_3260"/>
<dbReference type="eggNOG" id="COG0438">
    <property type="taxonomic scope" value="Bacteria"/>
</dbReference>
<dbReference type="Proteomes" id="UP000002774">
    <property type="component" value="Chromosome"/>
</dbReference>
<proteinExistence type="predicted"/>
<dbReference type="GO" id="GO:0016757">
    <property type="term" value="F:glycosyltransferase activity"/>
    <property type="evidence" value="ECO:0007669"/>
    <property type="project" value="InterPro"/>
</dbReference>
<evidence type="ECO:0000313" key="4">
    <source>
        <dbReference type="EMBL" id="EHQ27364.1"/>
    </source>
</evidence>
<feature type="domain" description="Glycosyl transferase family 1" evidence="2">
    <location>
        <begin position="184"/>
        <end position="328"/>
    </location>
</feature>
<dbReference type="InterPro" id="IPR001296">
    <property type="entry name" value="Glyco_trans_1"/>
</dbReference>
<keyword evidence="1" id="KW-0808">Transferase</keyword>
<organism evidence="4 5">
    <name type="scientific">Mucilaginibacter paludis DSM 18603</name>
    <dbReference type="NCBI Taxonomy" id="714943"/>
    <lineage>
        <taxon>Bacteria</taxon>
        <taxon>Pseudomonadati</taxon>
        <taxon>Bacteroidota</taxon>
        <taxon>Sphingobacteriia</taxon>
        <taxon>Sphingobacteriales</taxon>
        <taxon>Sphingobacteriaceae</taxon>
        <taxon>Mucilaginibacter</taxon>
    </lineage>
</organism>
<dbReference type="GO" id="GO:0009103">
    <property type="term" value="P:lipopolysaccharide biosynthetic process"/>
    <property type="evidence" value="ECO:0007669"/>
    <property type="project" value="TreeGrafter"/>
</dbReference>
<reference evidence="4" key="1">
    <citation type="submission" date="2011-09" db="EMBL/GenBank/DDBJ databases">
        <title>The permanent draft genome of Mucilaginibacter paludis DSM 18603.</title>
        <authorList>
            <consortium name="US DOE Joint Genome Institute (JGI-PGF)"/>
            <person name="Lucas S."/>
            <person name="Han J."/>
            <person name="Lapidus A."/>
            <person name="Bruce D."/>
            <person name="Goodwin L."/>
            <person name="Pitluck S."/>
            <person name="Peters L."/>
            <person name="Kyrpides N."/>
            <person name="Mavromatis K."/>
            <person name="Ivanova N."/>
            <person name="Mikhailova N."/>
            <person name="Held B."/>
            <person name="Detter J.C."/>
            <person name="Tapia R."/>
            <person name="Han C."/>
            <person name="Land M."/>
            <person name="Hauser L."/>
            <person name="Markowitz V."/>
            <person name="Cheng J.-F."/>
            <person name="Hugenholtz P."/>
            <person name="Woyke T."/>
            <person name="Wu D."/>
            <person name="Tindall B."/>
            <person name="Brambilla E."/>
            <person name="Klenk H.-P."/>
            <person name="Eisen J.A."/>
        </authorList>
    </citation>
    <scope>NUCLEOTIDE SEQUENCE [LARGE SCALE GENOMIC DNA]</scope>
    <source>
        <strain evidence="4">DSM 18603</strain>
    </source>
</reference>
<dbReference type="PANTHER" id="PTHR46401">
    <property type="entry name" value="GLYCOSYLTRANSFERASE WBBK-RELATED"/>
    <property type="match status" value="1"/>
</dbReference>
<dbReference type="OrthoDB" id="9792269at2"/>
<protein>
    <recommendedName>
        <fullName evidence="6">DUF1972 domain-containing protein</fullName>
    </recommendedName>
</protein>
<sequence>MKLKIAILGTRGIPNHYGGFEHISEYVSAGLVQRGHSVSVYNSHNHPYQEDTWNGVDIVHCYDPEYAIGAAGQFVYDFNCIMDARRKKFDVVLIMGYTSSSVWGLLYPQKSVIITNMDGLEWKRSKYSKKVQQFLKFAEKLAVKYSDYYISDSVAIKSYLGEKYEIDSKYIPYGADLIGDEERGEQQRNANVNPDYFLLMARMEPENNIETILEGFNSSNSDKNFKVIGDTGNRFGKFITNKFNNDERIQFQGPIFDNVRVRAMQNNSYLYFHGHSVGGTNPSLLEAMASEALIAAHNNPFNQAVLTNDAFYFSDAGEVKHIVETVQRQAHETAMVKNNLYKIQNQFNWEKIIDQYEEYILDCFYHSRLNTVVSGHTGLS</sequence>
<dbReference type="SUPFAM" id="SSF53756">
    <property type="entry name" value="UDP-Glycosyltransferase/glycogen phosphorylase"/>
    <property type="match status" value="1"/>
</dbReference>
<name>H1YGA0_9SPHI</name>
<dbReference type="Gene3D" id="3.40.50.2000">
    <property type="entry name" value="Glycogen Phosphorylase B"/>
    <property type="match status" value="2"/>
</dbReference>
<dbReference type="RefSeq" id="WP_008507787.1">
    <property type="nucleotide sequence ID" value="NZ_CM001403.1"/>
</dbReference>
<evidence type="ECO:0008006" key="6">
    <source>
        <dbReference type="Google" id="ProtNLM"/>
    </source>
</evidence>
<evidence type="ECO:0000256" key="1">
    <source>
        <dbReference type="ARBA" id="ARBA00022679"/>
    </source>
</evidence>
<dbReference type="PANTHER" id="PTHR46401:SF2">
    <property type="entry name" value="GLYCOSYLTRANSFERASE WBBK-RELATED"/>
    <property type="match status" value="1"/>
</dbReference>
<evidence type="ECO:0000313" key="5">
    <source>
        <dbReference type="Proteomes" id="UP000002774"/>
    </source>
</evidence>
<evidence type="ECO:0000259" key="3">
    <source>
        <dbReference type="Pfam" id="PF09314"/>
    </source>
</evidence>
<accession>H1YGA0</accession>
<dbReference type="AlphaFoldDB" id="H1YGA0"/>
<dbReference type="HOGENOM" id="CLU_009583_3_0_10"/>
<dbReference type="Pfam" id="PF00534">
    <property type="entry name" value="Glycos_transf_1"/>
    <property type="match status" value="1"/>
</dbReference>
<keyword evidence="5" id="KW-1185">Reference proteome</keyword>
<dbReference type="EMBL" id="CM001403">
    <property type="protein sequence ID" value="EHQ27364.1"/>
    <property type="molecule type" value="Genomic_DNA"/>
</dbReference>
<evidence type="ECO:0000259" key="2">
    <source>
        <dbReference type="Pfam" id="PF00534"/>
    </source>
</evidence>
<dbReference type="Pfam" id="PF09314">
    <property type="entry name" value="DUF1972"/>
    <property type="match status" value="1"/>
</dbReference>
<feature type="domain" description="DUF1972" evidence="3">
    <location>
        <begin position="5"/>
        <end position="176"/>
    </location>
</feature>
<dbReference type="InterPro" id="IPR015393">
    <property type="entry name" value="DUF1972"/>
</dbReference>
<gene>
    <name evidence="4" type="ORF">Mucpa_3260</name>
</gene>